<dbReference type="RefSeq" id="XP_029237971.1">
    <property type="nucleotide sequence ID" value="XM_029382155.1"/>
</dbReference>
<dbReference type="AlphaFoldDB" id="A0A3R7KA80"/>
<dbReference type="EMBL" id="MKGL01000170">
    <property type="protein sequence ID" value="RNF04210.1"/>
    <property type="molecule type" value="Genomic_DNA"/>
</dbReference>
<evidence type="ECO:0000313" key="2">
    <source>
        <dbReference type="Proteomes" id="UP000283634"/>
    </source>
</evidence>
<proteinExistence type="predicted"/>
<organism evidence="1 2">
    <name type="scientific">Trypanosoma rangeli</name>
    <dbReference type="NCBI Taxonomy" id="5698"/>
    <lineage>
        <taxon>Eukaryota</taxon>
        <taxon>Discoba</taxon>
        <taxon>Euglenozoa</taxon>
        <taxon>Kinetoplastea</taxon>
        <taxon>Metakinetoplastina</taxon>
        <taxon>Trypanosomatida</taxon>
        <taxon>Trypanosomatidae</taxon>
        <taxon>Trypanosoma</taxon>
        <taxon>Herpetosoma</taxon>
    </lineage>
</organism>
<dbReference type="Proteomes" id="UP000283634">
    <property type="component" value="Unassembled WGS sequence"/>
</dbReference>
<reference evidence="1 2" key="1">
    <citation type="journal article" date="2018" name="BMC Genomics">
        <title>Genomic comparison of Trypanosoma conorhini and Trypanosoma rangeli to Trypanosoma cruzi strains of high and low virulence.</title>
        <authorList>
            <person name="Bradwell K.R."/>
            <person name="Koparde V.N."/>
            <person name="Matveyev A.V."/>
            <person name="Serrano M.G."/>
            <person name="Alves J.M."/>
            <person name="Parikh H."/>
            <person name="Huang B."/>
            <person name="Lee V."/>
            <person name="Espinosa-Alvarez O."/>
            <person name="Ortiz P.A."/>
            <person name="Costa-Martins A.G."/>
            <person name="Teixeira M.M."/>
            <person name="Buck G.A."/>
        </authorList>
    </citation>
    <scope>NUCLEOTIDE SEQUENCE [LARGE SCALE GENOMIC DNA]</scope>
    <source>
        <strain evidence="1 2">AM80</strain>
    </source>
</reference>
<protein>
    <submittedName>
        <fullName evidence="1">Uncharacterized protein</fullName>
    </submittedName>
</protein>
<gene>
    <name evidence="1" type="ORF">TraAM80_05269</name>
</gene>
<keyword evidence="2" id="KW-1185">Reference proteome</keyword>
<dbReference type="VEuPathDB" id="TriTrypDB:TRSC58_01733"/>
<dbReference type="GeneID" id="40329202"/>
<evidence type="ECO:0000313" key="1">
    <source>
        <dbReference type="EMBL" id="RNF04210.1"/>
    </source>
</evidence>
<dbReference type="OrthoDB" id="250587at2759"/>
<comment type="caution">
    <text evidence="1">The sequence shown here is derived from an EMBL/GenBank/DDBJ whole genome shotgun (WGS) entry which is preliminary data.</text>
</comment>
<sequence>MQVGNDGCRDVCGLRDQLGCSFYLEGALDARRVQSITLIVDAPFELWRRVLYSDALFGSSSDSEFLQGFPECVAKTVAAALSRLVAENIDCFVCHSVTRSSRLGGEREEAEGAVVPIPLHQSWPLLAQSIADSLAQIVRTSRNRVFVAEVHRLLLNRQGAEKTPPSWFNVGDDPAIDSGSGAACSQPSLAKTVALLRWAVEMRLMES</sequence>
<name>A0A3R7KA80_TRYRA</name>
<accession>A0A3R7KA80</accession>